<dbReference type="OrthoDB" id="265717at2759"/>
<dbReference type="GO" id="GO:0042826">
    <property type="term" value="F:histone deacetylase binding"/>
    <property type="evidence" value="ECO:0007669"/>
    <property type="project" value="TreeGrafter"/>
</dbReference>
<dbReference type="AlphaFoldDB" id="A0A485K6K5"/>
<dbReference type="Proteomes" id="UP000332933">
    <property type="component" value="Unassembled WGS sequence"/>
</dbReference>
<dbReference type="PANTHER" id="PTHR46165">
    <property type="entry name" value="SET AND MYND DOMAIN-CONTAINING PROTEIN 4"/>
    <property type="match status" value="1"/>
</dbReference>
<dbReference type="EMBL" id="VJMH01000017">
    <property type="protein sequence ID" value="KAF0720357.1"/>
    <property type="molecule type" value="Genomic_DNA"/>
</dbReference>
<feature type="domain" description="SET" evidence="5">
    <location>
        <begin position="21"/>
        <end position="235"/>
    </location>
</feature>
<dbReference type="GO" id="GO:0008168">
    <property type="term" value="F:methyltransferase activity"/>
    <property type="evidence" value="ECO:0007669"/>
    <property type="project" value="UniProtKB-KW"/>
</dbReference>
<dbReference type="Gene3D" id="1.25.40.10">
    <property type="entry name" value="Tetratricopeptide repeat domain"/>
    <property type="match status" value="1"/>
</dbReference>
<evidence type="ECO:0000256" key="4">
    <source>
        <dbReference type="SAM" id="MobiDB-lite"/>
    </source>
</evidence>
<accession>A0A485K6K5</accession>
<keyword evidence="8" id="KW-1185">Reference proteome</keyword>
<reference evidence="7 8" key="1">
    <citation type="submission" date="2019-03" db="EMBL/GenBank/DDBJ databases">
        <authorList>
            <person name="Gaulin E."/>
            <person name="Dumas B."/>
        </authorList>
    </citation>
    <scope>NUCLEOTIDE SEQUENCE [LARGE SCALE GENOMIC DNA]</scope>
    <source>
        <strain evidence="7">CBS 568.67</strain>
    </source>
</reference>
<keyword evidence="1" id="KW-0489">Methyltransferase</keyword>
<dbReference type="SUPFAM" id="SSF82199">
    <property type="entry name" value="SET domain"/>
    <property type="match status" value="1"/>
</dbReference>
<dbReference type="Gene3D" id="2.170.270.10">
    <property type="entry name" value="SET domain"/>
    <property type="match status" value="1"/>
</dbReference>
<dbReference type="InterPro" id="IPR011990">
    <property type="entry name" value="TPR-like_helical_dom_sf"/>
</dbReference>
<keyword evidence="3" id="KW-0949">S-adenosyl-L-methionine</keyword>
<dbReference type="GO" id="GO:0005737">
    <property type="term" value="C:cytoplasm"/>
    <property type="evidence" value="ECO:0007669"/>
    <property type="project" value="TreeGrafter"/>
</dbReference>
<dbReference type="PANTHER" id="PTHR46165:SF2">
    <property type="entry name" value="SET AND MYND DOMAIN-CONTAINING PROTEIN 4"/>
    <property type="match status" value="1"/>
</dbReference>
<dbReference type="Pfam" id="PF00856">
    <property type="entry name" value="SET"/>
    <property type="match status" value="1"/>
</dbReference>
<evidence type="ECO:0000313" key="7">
    <source>
        <dbReference type="EMBL" id="VFT77593.1"/>
    </source>
</evidence>
<evidence type="ECO:0000259" key="5">
    <source>
        <dbReference type="Pfam" id="PF00856"/>
    </source>
</evidence>
<sequence>MDFEAAAFVDAPVSQDLTKAITATSAISAGQVLFAEVATVASAGGVDPEDEVHEEGCDDDECGGCAEVDEEDEDEKDELDEEDLKQVSQYVKDNFDALNDTCDPLEALSMVDVRKNLFKCFHLIDADAAALAPFQSMEVIADDVTACLDAAKALREAHAGVIPAALNDDQVAHLIGVLTKYSIPLDDIGGSGLFLYVSKLKHSCTPNASFTENGNAVWVTATHHIAVGEQITVDFFNTHYMCVAERQEVLAQEGQVCACAVCTGAAADKTRAFKCKVAGCAGIVHPTKDVFACATCGNIWDADAVAAAEMEETTLANDLDVENFDQLVKAIDDSLLHAYHHIFFHAMEAVTEVSGVDINMSEDQALSLLYRMIDAINYVVPYPHTEKVALYNAVAQSQISLGNISKATDAYMAAYDVCHNVFGDACKETIMFQGLKDNTPTTVEEMAKVYGYEIVDDDAEEA</sequence>
<evidence type="ECO:0000313" key="8">
    <source>
        <dbReference type="Proteomes" id="UP000332933"/>
    </source>
</evidence>
<dbReference type="EMBL" id="CAADRA010000017">
    <property type="protein sequence ID" value="VFT77593.1"/>
    <property type="molecule type" value="Genomic_DNA"/>
</dbReference>
<evidence type="ECO:0000256" key="2">
    <source>
        <dbReference type="ARBA" id="ARBA00022679"/>
    </source>
</evidence>
<protein>
    <submittedName>
        <fullName evidence="7">Aste57867_368 protein</fullName>
    </submittedName>
</protein>
<feature type="region of interest" description="Disordered" evidence="4">
    <location>
        <begin position="46"/>
        <end position="82"/>
    </location>
</feature>
<evidence type="ECO:0000256" key="1">
    <source>
        <dbReference type="ARBA" id="ARBA00022603"/>
    </source>
</evidence>
<name>A0A485K6K5_9STRA</name>
<evidence type="ECO:0000256" key="3">
    <source>
        <dbReference type="ARBA" id="ARBA00022691"/>
    </source>
</evidence>
<dbReference type="GO" id="GO:0032259">
    <property type="term" value="P:methylation"/>
    <property type="evidence" value="ECO:0007669"/>
    <property type="project" value="UniProtKB-KW"/>
</dbReference>
<dbReference type="InterPro" id="IPR046341">
    <property type="entry name" value="SET_dom_sf"/>
</dbReference>
<dbReference type="GO" id="GO:0005634">
    <property type="term" value="C:nucleus"/>
    <property type="evidence" value="ECO:0007669"/>
    <property type="project" value="TreeGrafter"/>
</dbReference>
<dbReference type="CDD" id="cd20071">
    <property type="entry name" value="SET_SMYD"/>
    <property type="match status" value="1"/>
</dbReference>
<organism evidence="7 8">
    <name type="scientific">Aphanomyces stellatus</name>
    <dbReference type="NCBI Taxonomy" id="120398"/>
    <lineage>
        <taxon>Eukaryota</taxon>
        <taxon>Sar</taxon>
        <taxon>Stramenopiles</taxon>
        <taxon>Oomycota</taxon>
        <taxon>Saprolegniomycetes</taxon>
        <taxon>Saprolegniales</taxon>
        <taxon>Verrucalvaceae</taxon>
        <taxon>Aphanomyces</taxon>
    </lineage>
</organism>
<dbReference type="InterPro" id="IPR001214">
    <property type="entry name" value="SET_dom"/>
</dbReference>
<reference evidence="6" key="2">
    <citation type="submission" date="2019-06" db="EMBL/GenBank/DDBJ databases">
        <title>Genomics analysis of Aphanomyces spp. identifies a new class of oomycete effector associated with host adaptation.</title>
        <authorList>
            <person name="Gaulin E."/>
        </authorList>
    </citation>
    <scope>NUCLEOTIDE SEQUENCE</scope>
    <source>
        <strain evidence="6">CBS 578.67</strain>
    </source>
</reference>
<proteinExistence type="predicted"/>
<dbReference type="InterPro" id="IPR052097">
    <property type="entry name" value="SET-MYND_domain_protein"/>
</dbReference>
<feature type="compositionally biased region" description="Acidic residues" evidence="4">
    <location>
        <begin position="47"/>
        <end position="82"/>
    </location>
</feature>
<gene>
    <name evidence="7" type="primary">Aste57867_368</name>
    <name evidence="6" type="ORF">As57867_000367</name>
    <name evidence="7" type="ORF">ASTE57867_368</name>
</gene>
<keyword evidence="2" id="KW-0808">Transferase</keyword>
<evidence type="ECO:0000313" key="6">
    <source>
        <dbReference type="EMBL" id="KAF0720357.1"/>
    </source>
</evidence>